<protein>
    <recommendedName>
        <fullName evidence="4">Immunity repressor</fullName>
    </recommendedName>
</protein>
<dbReference type="RefSeq" id="WP_257746119.1">
    <property type="nucleotide sequence ID" value="NZ_CP102487.1"/>
</dbReference>
<gene>
    <name evidence="2" type="ORF">NUH22_05860</name>
</gene>
<dbReference type="EMBL" id="CP102487">
    <property type="protein sequence ID" value="UUX60134.1"/>
    <property type="molecule type" value="Genomic_DNA"/>
</dbReference>
<organism evidence="2 3">
    <name type="scientific">Glutamicibacter halophytocola</name>
    <dbReference type="NCBI Taxonomy" id="1933880"/>
    <lineage>
        <taxon>Bacteria</taxon>
        <taxon>Bacillati</taxon>
        <taxon>Actinomycetota</taxon>
        <taxon>Actinomycetes</taxon>
        <taxon>Micrococcales</taxon>
        <taxon>Micrococcaceae</taxon>
        <taxon>Glutamicibacter</taxon>
    </lineage>
</organism>
<dbReference type="AlphaFoldDB" id="A0AA95BSJ2"/>
<name>A0AA95BSJ2_9MICC</name>
<feature type="region of interest" description="Disordered" evidence="1">
    <location>
        <begin position="120"/>
        <end position="216"/>
    </location>
</feature>
<feature type="compositionally biased region" description="Basic and acidic residues" evidence="1">
    <location>
        <begin position="162"/>
        <end position="172"/>
    </location>
</feature>
<feature type="compositionally biased region" description="Basic and acidic residues" evidence="1">
    <location>
        <begin position="203"/>
        <end position="216"/>
    </location>
</feature>
<reference evidence="2" key="1">
    <citation type="journal article" date="2022" name="Pest Manag. Sci.">
        <title>Glutamicibacter halophytocola-mediated host fitness of potato tuber moth on Solanaceae crops.</title>
        <authorList>
            <person name="Wang W."/>
            <person name="Xiao G."/>
            <person name="Du G."/>
            <person name="Chang L."/>
            <person name="Yang Y."/>
            <person name="Ye J."/>
            <person name="Chen B."/>
        </authorList>
    </citation>
    <scope>NUCLEOTIDE SEQUENCE</scope>
    <source>
        <strain evidence="2">S2</strain>
    </source>
</reference>
<dbReference type="Proteomes" id="UP001060018">
    <property type="component" value="Chromosome"/>
</dbReference>
<sequence length="216" mass="23809">MVVNETDSLKGLVELALRRHDTSARQLAFKAQEGGHKITYTTLNHIRNNTYKSAPGAVTLRAIAFLAGVEDSVAFAAAGQPVPGPPLADELPSGADNLSPKARKTLIDLARLLIEYEADNDNAQHTSREREFSSEDQHVRAQEIRKPEDTKPSHLRAVAPEGDTRPGQKNDPEYSITELHGEEARNIPVPPREQLAAHPKVKTIREKLDDTTDECK</sequence>
<evidence type="ECO:0000313" key="3">
    <source>
        <dbReference type="Proteomes" id="UP001060018"/>
    </source>
</evidence>
<evidence type="ECO:0000313" key="2">
    <source>
        <dbReference type="EMBL" id="UUX60134.1"/>
    </source>
</evidence>
<evidence type="ECO:0008006" key="4">
    <source>
        <dbReference type="Google" id="ProtNLM"/>
    </source>
</evidence>
<accession>A0AA95BSJ2</accession>
<evidence type="ECO:0000256" key="1">
    <source>
        <dbReference type="SAM" id="MobiDB-lite"/>
    </source>
</evidence>
<feature type="compositionally biased region" description="Basic and acidic residues" evidence="1">
    <location>
        <begin position="126"/>
        <end position="152"/>
    </location>
</feature>
<proteinExistence type="predicted"/>